<gene>
    <name evidence="2" type="ORF">ELS19_04425</name>
</gene>
<dbReference type="EMBL" id="RZHH01000002">
    <property type="protein sequence ID" value="RYJ13286.1"/>
    <property type="molecule type" value="Genomic_DNA"/>
</dbReference>
<feature type="domain" description="Fe/B12 periplasmic-binding" evidence="1">
    <location>
        <begin position="2"/>
        <end position="285"/>
    </location>
</feature>
<sequence length="302" mass="32256">MRVVSLLPSATELLYGLGAEPLGVSHSCDYPPAARAKPVLTSTVIEYGDDRPPADIDRQARNVEGSTYDIDVDLLADLDPDLVVTQATCEVCAVDASDVFEAVERRGIDADVLTLDPHSLSDILDDLTRVGEAIGASDTAASLRAELEARIERVTDRAAAAMDRPRTAVLDWTDPVIAGGHWVPEMVERAGGTPGLVTDGPSTPQHWDDVRAFDPEVLIVAPCGFDVERGTDAISDLRSKDGWANLTAVQDGNVYVVDGNGYVNRPGPRLVDSLELFASCIHPDRFEAPAPAVVRRVGAVPP</sequence>
<dbReference type="Proteomes" id="UP000294028">
    <property type="component" value="Unassembled WGS sequence"/>
</dbReference>
<dbReference type="AlphaFoldDB" id="A0A482TAN8"/>
<dbReference type="Pfam" id="PF01497">
    <property type="entry name" value="Peripla_BP_2"/>
    <property type="match status" value="1"/>
</dbReference>
<comment type="caution">
    <text evidence="2">The sequence shown here is derived from an EMBL/GenBank/DDBJ whole genome shotgun (WGS) entry which is preliminary data.</text>
</comment>
<name>A0A482TAN8_9EURY</name>
<reference evidence="2 3" key="1">
    <citation type="submission" date="2018-12" db="EMBL/GenBank/DDBJ databases">
        <title>Genome analysis provides insights into bioremediation potentialities of Halogeometricum borinquense strain N11.</title>
        <authorList>
            <person name="Najjari A."/>
            <person name="Youssef N."/>
            <person name="Fhoula I."/>
            <person name="Ben Dhia O."/>
            <person name="Mahjoubi M."/>
            <person name="Ouzari H.I."/>
            <person name="Cherif A."/>
        </authorList>
    </citation>
    <scope>NUCLEOTIDE SEQUENCE [LARGE SCALE GENOMIC DNA]</scope>
    <source>
        <strain evidence="2 3">N11</strain>
    </source>
</reference>
<evidence type="ECO:0000313" key="3">
    <source>
        <dbReference type="Proteomes" id="UP000294028"/>
    </source>
</evidence>
<proteinExistence type="predicted"/>
<evidence type="ECO:0000313" key="2">
    <source>
        <dbReference type="EMBL" id="RYJ13286.1"/>
    </source>
</evidence>
<dbReference type="InterPro" id="IPR051030">
    <property type="entry name" value="Vitamin_B12-ABC_binding"/>
</dbReference>
<dbReference type="SUPFAM" id="SSF53807">
    <property type="entry name" value="Helical backbone' metal receptor"/>
    <property type="match status" value="1"/>
</dbReference>
<organism evidence="2 3">
    <name type="scientific">Halogeometricum borinquense</name>
    <dbReference type="NCBI Taxonomy" id="60847"/>
    <lineage>
        <taxon>Archaea</taxon>
        <taxon>Methanobacteriati</taxon>
        <taxon>Methanobacteriota</taxon>
        <taxon>Stenosarchaea group</taxon>
        <taxon>Halobacteria</taxon>
        <taxon>Halobacteriales</taxon>
        <taxon>Haloferacaceae</taxon>
        <taxon>Halogeometricum</taxon>
    </lineage>
</organism>
<protein>
    <submittedName>
        <fullName evidence="2">Cobalamin-binding protein</fullName>
    </submittedName>
</protein>
<dbReference type="RefSeq" id="WP_129783719.1">
    <property type="nucleotide sequence ID" value="NZ_RZHH01000002.1"/>
</dbReference>
<dbReference type="Gene3D" id="3.40.50.1980">
    <property type="entry name" value="Nitrogenase molybdenum iron protein domain"/>
    <property type="match status" value="2"/>
</dbReference>
<dbReference type="PROSITE" id="PS50983">
    <property type="entry name" value="FE_B12_PBP"/>
    <property type="match status" value="1"/>
</dbReference>
<dbReference type="PANTHER" id="PTHR42860:SF1">
    <property type="entry name" value="VITAMIN B12-BINDING PROTEIN"/>
    <property type="match status" value="1"/>
</dbReference>
<dbReference type="InterPro" id="IPR002491">
    <property type="entry name" value="ABC_transptr_periplasmic_BD"/>
</dbReference>
<evidence type="ECO:0000259" key="1">
    <source>
        <dbReference type="PROSITE" id="PS50983"/>
    </source>
</evidence>
<dbReference type="PANTHER" id="PTHR42860">
    <property type="entry name" value="VITAMIN B12-BINDING PROTEIN"/>
    <property type="match status" value="1"/>
</dbReference>
<accession>A0A482TAN8</accession>